<protein>
    <submittedName>
        <fullName evidence="1">Uncharacterized protein</fullName>
    </submittedName>
</protein>
<name>A0ABW5QR91_9BACL</name>
<proteinExistence type="predicted"/>
<organism evidence="1 2">
    <name type="scientific">Paenibacillus thailandensis</name>
    <dbReference type="NCBI Taxonomy" id="393250"/>
    <lineage>
        <taxon>Bacteria</taxon>
        <taxon>Bacillati</taxon>
        <taxon>Bacillota</taxon>
        <taxon>Bacilli</taxon>
        <taxon>Bacillales</taxon>
        <taxon>Paenibacillaceae</taxon>
        <taxon>Paenibacillus</taxon>
    </lineage>
</organism>
<comment type="caution">
    <text evidence="1">The sequence shown here is derived from an EMBL/GenBank/DDBJ whole genome shotgun (WGS) entry which is preliminary data.</text>
</comment>
<dbReference type="EMBL" id="JBHUMY010000001">
    <property type="protein sequence ID" value="MFD2658921.1"/>
    <property type="molecule type" value="Genomic_DNA"/>
</dbReference>
<gene>
    <name evidence="1" type="ORF">ACFSW5_01430</name>
</gene>
<dbReference type="Proteomes" id="UP001597493">
    <property type="component" value="Unassembled WGS sequence"/>
</dbReference>
<accession>A0ABW5QR91</accession>
<sequence>MSTHNDRISRCRTAFQLWFTYRVLHKKRKLAAATGEFTCRINPHSQTIEYRMDMQSDIISRPYSESFSILFSNLYEEIPPQRVTFTEHPVFRLRYPVPIVYDWEAFILDGMKQAVQQKKLQALLRDYRLKGVNGQQIDGELRLVDFALKPDEGSLQDGQ</sequence>
<keyword evidence="2" id="KW-1185">Reference proteome</keyword>
<evidence type="ECO:0000313" key="1">
    <source>
        <dbReference type="EMBL" id="MFD2658921.1"/>
    </source>
</evidence>
<dbReference type="RefSeq" id="WP_379268928.1">
    <property type="nucleotide sequence ID" value="NZ_JBHUGT010000050.1"/>
</dbReference>
<evidence type="ECO:0000313" key="2">
    <source>
        <dbReference type="Proteomes" id="UP001597493"/>
    </source>
</evidence>
<reference evidence="2" key="1">
    <citation type="journal article" date="2019" name="Int. J. Syst. Evol. Microbiol.">
        <title>The Global Catalogue of Microorganisms (GCM) 10K type strain sequencing project: providing services to taxonomists for standard genome sequencing and annotation.</title>
        <authorList>
            <consortium name="The Broad Institute Genomics Platform"/>
            <consortium name="The Broad Institute Genome Sequencing Center for Infectious Disease"/>
            <person name="Wu L."/>
            <person name="Ma J."/>
        </authorList>
    </citation>
    <scope>NUCLEOTIDE SEQUENCE [LARGE SCALE GENOMIC DNA]</scope>
    <source>
        <strain evidence="2">TISTR 1827</strain>
    </source>
</reference>